<gene>
    <name evidence="2" type="ORF">CTAYLR_001643</name>
</gene>
<evidence type="ECO:0000313" key="3">
    <source>
        <dbReference type="Proteomes" id="UP001230188"/>
    </source>
</evidence>
<feature type="compositionally biased region" description="Basic and acidic residues" evidence="1">
    <location>
        <begin position="676"/>
        <end position="685"/>
    </location>
</feature>
<comment type="caution">
    <text evidence="2">The sequence shown here is derived from an EMBL/GenBank/DDBJ whole genome shotgun (WGS) entry which is preliminary data.</text>
</comment>
<keyword evidence="3" id="KW-1185">Reference proteome</keyword>
<evidence type="ECO:0008006" key="4">
    <source>
        <dbReference type="Google" id="ProtNLM"/>
    </source>
</evidence>
<dbReference type="Proteomes" id="UP001230188">
    <property type="component" value="Unassembled WGS sequence"/>
</dbReference>
<protein>
    <recommendedName>
        <fullName evidence="4">Glycosyltransferase family 92 protein</fullName>
    </recommendedName>
</protein>
<evidence type="ECO:0000313" key="2">
    <source>
        <dbReference type="EMBL" id="KAJ8602132.1"/>
    </source>
</evidence>
<dbReference type="AlphaFoldDB" id="A0AAD7UBW7"/>
<organism evidence="2 3">
    <name type="scientific">Chrysophaeum taylorii</name>
    <dbReference type="NCBI Taxonomy" id="2483200"/>
    <lineage>
        <taxon>Eukaryota</taxon>
        <taxon>Sar</taxon>
        <taxon>Stramenopiles</taxon>
        <taxon>Ochrophyta</taxon>
        <taxon>Pelagophyceae</taxon>
        <taxon>Pelagomonadales</taxon>
        <taxon>Pelagomonadaceae</taxon>
        <taxon>Chrysophaeum</taxon>
    </lineage>
</organism>
<accession>A0AAD7UBW7</accession>
<reference evidence="2" key="1">
    <citation type="submission" date="2023-01" db="EMBL/GenBank/DDBJ databases">
        <title>Metagenome sequencing of chrysophaentin producing Chrysophaeum taylorii.</title>
        <authorList>
            <person name="Davison J."/>
            <person name="Bewley C."/>
        </authorList>
    </citation>
    <scope>NUCLEOTIDE SEQUENCE</scope>
    <source>
        <strain evidence="2">NIES-1699</strain>
    </source>
</reference>
<feature type="region of interest" description="Disordered" evidence="1">
    <location>
        <begin position="675"/>
        <end position="705"/>
    </location>
</feature>
<feature type="compositionally biased region" description="Basic and acidic residues" evidence="1">
    <location>
        <begin position="456"/>
        <end position="465"/>
    </location>
</feature>
<evidence type="ECO:0000256" key="1">
    <source>
        <dbReference type="SAM" id="MobiDB-lite"/>
    </source>
</evidence>
<name>A0AAD7UBW7_9STRA</name>
<proteinExistence type="predicted"/>
<feature type="region of interest" description="Disordered" evidence="1">
    <location>
        <begin position="443"/>
        <end position="474"/>
    </location>
</feature>
<dbReference type="EMBL" id="JAQMWT010000390">
    <property type="protein sequence ID" value="KAJ8602132.1"/>
    <property type="molecule type" value="Genomic_DNA"/>
</dbReference>
<feature type="compositionally biased region" description="Basic residues" evidence="1">
    <location>
        <begin position="443"/>
        <end position="455"/>
    </location>
</feature>
<sequence length="705" mass="77275">MASCGVVTTTCVASGLETLVWWARYHVALGVRRIFLYVHDARRHQEELVDVVKEAMREIEEVVVLGALTRTESVVDVVAMQERDVSDAIARARGVVDWLFHFDDDELLRLTRPGAKGGDALEEALADVKESTFNLRLDNLEVQKLTLVGDSSYNYFEQELAFKLRVGLHADGSKVSRYHDPRFYVYGGNPASGGDGHTVPYLSYWNGKSAGRVAEPGLRPCGVHFFASCRGDAATAQERVSGLVLLHYPFCHLKTWRHKFNVLDATQRSDWGHYREARLAIVGACAPGGGGEPAIEDFYRSSVLGTCEETSFEETNDDDDDNLVALFLPREAAPQEWRSGVYERRRRGLYELQQKASSTPRSYLYNVPEKAMWLVGSTPGATTGAAVVYDDARRPADIRSTWSVYDGAAWTPAPDAAVGRLYLQANGCLFALVDSAEVLHGKRRRSALKKKKKKQRDVARLRDPPPDSGIRGGPDHAKLAAVVLGAIEAHGPYRERFWEAVTVAAGREPPGDVADAALSRALAAGARAMGTTAVAASLVAERASADHGASVRSAFAKANEVRAKLLEKHAAQDLVSLSMPGSDGVQTWRAGLYARVVGKPPTEPLYRRVREQPSDQDSYLYPVANRGMWLVGSTPGSTTGGLVAYDRATRPHDLKAPWHVYDGKVWLQAPDVTLRPARESEKDTKPGPGAHNNNKNNKRASVLPL</sequence>